<protein>
    <submittedName>
        <fullName evidence="1">Uncharacterized protein</fullName>
    </submittedName>
</protein>
<proteinExistence type="predicted"/>
<dbReference type="Proteomes" id="UP000249890">
    <property type="component" value="Chromosome"/>
</dbReference>
<gene>
    <name evidence="1" type="ORF">B9T62_07925</name>
</gene>
<organism evidence="1 2">
    <name type="scientific">Paenibacillus donghaensis</name>
    <dbReference type="NCBI Taxonomy" id="414771"/>
    <lineage>
        <taxon>Bacteria</taxon>
        <taxon>Bacillati</taxon>
        <taxon>Bacillota</taxon>
        <taxon>Bacilli</taxon>
        <taxon>Bacillales</taxon>
        <taxon>Paenibacillaceae</taxon>
        <taxon>Paenibacillus</taxon>
    </lineage>
</organism>
<sequence>MKSALFAHFSLLAPIFEKDLRYNMWYSLKADEHNILLQKLEKLLKTCFCRLFDIDKINFRDTFSPAEAGAGSLCCGYQIKAHI</sequence>
<dbReference type="EMBL" id="CP021780">
    <property type="protein sequence ID" value="ASA20722.1"/>
    <property type="molecule type" value="Genomic_DNA"/>
</dbReference>
<dbReference type="KEGG" id="pdh:B9T62_07925"/>
<name>A0A2Z2KIL8_9BACL</name>
<keyword evidence="2" id="KW-1185">Reference proteome</keyword>
<dbReference type="AlphaFoldDB" id="A0A2Z2KIL8"/>
<dbReference type="RefSeq" id="WP_087914740.1">
    <property type="nucleotide sequence ID" value="NZ_CP021780.1"/>
</dbReference>
<evidence type="ECO:0000313" key="1">
    <source>
        <dbReference type="EMBL" id="ASA20722.1"/>
    </source>
</evidence>
<reference evidence="1 2" key="1">
    <citation type="submission" date="2017-06" db="EMBL/GenBank/DDBJ databases">
        <title>Complete genome sequence of Paenibacillus donghaensis KCTC 13049T isolated from East Sea sediment, South Korea.</title>
        <authorList>
            <person name="Jung B.K."/>
            <person name="Hong S.-J."/>
            <person name="Shin J.-H."/>
        </authorList>
    </citation>
    <scope>NUCLEOTIDE SEQUENCE [LARGE SCALE GENOMIC DNA]</scope>
    <source>
        <strain evidence="1 2">KCTC 13049</strain>
    </source>
</reference>
<accession>A0A2Z2KIL8</accession>
<evidence type="ECO:0000313" key="2">
    <source>
        <dbReference type="Proteomes" id="UP000249890"/>
    </source>
</evidence>